<name>A0A144M5B3_BRELN</name>
<dbReference type="GO" id="GO:0051287">
    <property type="term" value="F:NAD binding"/>
    <property type="evidence" value="ECO:0007669"/>
    <property type="project" value="InterPro"/>
</dbReference>
<dbReference type="RefSeq" id="WP_062860560.1">
    <property type="nucleotide sequence ID" value="NZ_CP014869.1"/>
</dbReference>
<dbReference type="Proteomes" id="UP000075950">
    <property type="component" value="Chromosome"/>
</dbReference>
<dbReference type="SUPFAM" id="SSF52283">
    <property type="entry name" value="Formate/glycerate dehydrogenase catalytic domain-like"/>
    <property type="match status" value="1"/>
</dbReference>
<dbReference type="KEGG" id="bly:A2T55_01800"/>
<reference evidence="8" key="1">
    <citation type="submission" date="2016-03" db="EMBL/GenBank/DDBJ databases">
        <authorList>
            <person name="Ploux O."/>
        </authorList>
    </citation>
    <scope>NUCLEOTIDE SEQUENCE [LARGE SCALE GENOMIC DNA]</scope>
    <source>
        <strain evidence="8">BS258</strain>
    </source>
</reference>
<gene>
    <name evidence="7" type="ORF">A2T55_01800</name>
</gene>
<dbReference type="Pfam" id="PF02826">
    <property type="entry name" value="2-Hacid_dh_C"/>
    <property type="match status" value="1"/>
</dbReference>
<dbReference type="AlphaFoldDB" id="A0A144M5B3"/>
<dbReference type="PANTHER" id="PTHR42789:SF1">
    <property type="entry name" value="D-ISOMER SPECIFIC 2-HYDROXYACID DEHYDROGENASE FAMILY PROTEIN (AFU_ORTHOLOGUE AFUA_6G10090)"/>
    <property type="match status" value="1"/>
</dbReference>
<dbReference type="EMBL" id="CP014869">
    <property type="protein sequence ID" value="AMT92684.1"/>
    <property type="molecule type" value="Genomic_DNA"/>
</dbReference>
<evidence type="ECO:0000256" key="2">
    <source>
        <dbReference type="ARBA" id="ARBA00023002"/>
    </source>
</evidence>
<organism evidence="7 8">
    <name type="scientific">Brevibacterium linens</name>
    <dbReference type="NCBI Taxonomy" id="1703"/>
    <lineage>
        <taxon>Bacteria</taxon>
        <taxon>Bacillati</taxon>
        <taxon>Actinomycetota</taxon>
        <taxon>Actinomycetes</taxon>
        <taxon>Micrococcales</taxon>
        <taxon>Brevibacteriaceae</taxon>
        <taxon>Brevibacterium</taxon>
    </lineage>
</organism>
<dbReference type="GO" id="GO:0016616">
    <property type="term" value="F:oxidoreductase activity, acting on the CH-OH group of donors, NAD or NADP as acceptor"/>
    <property type="evidence" value="ECO:0007669"/>
    <property type="project" value="InterPro"/>
</dbReference>
<dbReference type="PANTHER" id="PTHR42789">
    <property type="entry name" value="D-ISOMER SPECIFIC 2-HYDROXYACID DEHYDROGENASE FAMILY PROTEIN (AFU_ORTHOLOGUE AFUA_6G10090)"/>
    <property type="match status" value="1"/>
</dbReference>
<dbReference type="Gene3D" id="3.40.50.720">
    <property type="entry name" value="NAD(P)-binding Rossmann-like Domain"/>
    <property type="match status" value="2"/>
</dbReference>
<evidence type="ECO:0000256" key="4">
    <source>
        <dbReference type="RuleBase" id="RU003719"/>
    </source>
</evidence>
<dbReference type="InterPro" id="IPR006139">
    <property type="entry name" value="D-isomer_2_OHA_DH_cat_dom"/>
</dbReference>
<evidence type="ECO:0000313" key="7">
    <source>
        <dbReference type="EMBL" id="AMT92684.1"/>
    </source>
</evidence>
<evidence type="ECO:0000259" key="5">
    <source>
        <dbReference type="Pfam" id="PF00389"/>
    </source>
</evidence>
<keyword evidence="3" id="KW-0520">NAD</keyword>
<dbReference type="InterPro" id="IPR036291">
    <property type="entry name" value="NAD(P)-bd_dom_sf"/>
</dbReference>
<accession>A0A144M5B3</accession>
<feature type="domain" description="D-isomer specific 2-hydroxyacid dehydrogenase NAD-binding" evidence="6">
    <location>
        <begin position="112"/>
        <end position="281"/>
    </location>
</feature>
<comment type="similarity">
    <text evidence="1 4">Belongs to the D-isomer specific 2-hydroxyacid dehydrogenase family.</text>
</comment>
<dbReference type="InterPro" id="IPR050857">
    <property type="entry name" value="D-2-hydroxyacid_DH"/>
</dbReference>
<keyword evidence="2 4" id="KW-0560">Oxidoreductase</keyword>
<feature type="domain" description="D-isomer specific 2-hydroxyacid dehydrogenase catalytic" evidence="5">
    <location>
        <begin position="28"/>
        <end position="309"/>
    </location>
</feature>
<dbReference type="PROSITE" id="PS00671">
    <property type="entry name" value="D_2_HYDROXYACID_DH_3"/>
    <property type="match status" value="1"/>
</dbReference>
<evidence type="ECO:0000256" key="3">
    <source>
        <dbReference type="ARBA" id="ARBA00023027"/>
    </source>
</evidence>
<dbReference type="InterPro" id="IPR029753">
    <property type="entry name" value="D-isomer_DH_CS"/>
</dbReference>
<dbReference type="Pfam" id="PF00389">
    <property type="entry name" value="2-Hacid_dh"/>
    <property type="match status" value="1"/>
</dbReference>
<evidence type="ECO:0000259" key="6">
    <source>
        <dbReference type="Pfam" id="PF02826"/>
    </source>
</evidence>
<evidence type="ECO:0000256" key="1">
    <source>
        <dbReference type="ARBA" id="ARBA00005854"/>
    </source>
</evidence>
<proteinExistence type="inferred from homology"/>
<dbReference type="SUPFAM" id="SSF51735">
    <property type="entry name" value="NAD(P)-binding Rossmann-fold domains"/>
    <property type="match status" value="1"/>
</dbReference>
<protein>
    <submittedName>
        <fullName evidence="7">Hydroxyacid dehydrogenase</fullName>
    </submittedName>
</protein>
<sequence length="313" mass="32759">MSRRIVITTDYLEPGDSVDRLLREYGLEPVYSPAAGSRTEEEQRNLLKGSVGGIVASEPITRDMLAEATDLRILARSGVGYDSVDTNAAEEFGIRVANTPGVNHHAVAELTLALMLNCAKRLNDVITGTKSGQWPRTASTELRGKTLGVIGYGPSGKAIAAIGAALGMKVIVGTSHPDTKADPSIEFADVDTVVAAADYLTLHARAAGTPIIGADRLAAMKDTAFLINTARGSLIDEAALVGALGQEQIAGAALDVLGAEPMTKDNPLRNFDNVWITSHLAGQTVEARERAGLAAAQAVIDVLEGKEPVGLIV</sequence>
<evidence type="ECO:0000313" key="8">
    <source>
        <dbReference type="Proteomes" id="UP000075950"/>
    </source>
</evidence>
<dbReference type="InterPro" id="IPR006140">
    <property type="entry name" value="D-isomer_DH_NAD-bd"/>
</dbReference>